<dbReference type="EMBL" id="CAJPWZ010001441">
    <property type="protein sequence ID" value="CAG2215355.1"/>
    <property type="molecule type" value="Genomic_DNA"/>
</dbReference>
<feature type="region of interest" description="Disordered" evidence="1">
    <location>
        <begin position="269"/>
        <end position="354"/>
    </location>
</feature>
<feature type="compositionally biased region" description="Low complexity" evidence="1">
    <location>
        <begin position="312"/>
        <end position="341"/>
    </location>
</feature>
<gene>
    <name evidence="2" type="ORF">MEDL_29134</name>
</gene>
<feature type="compositionally biased region" description="Acidic residues" evidence="1">
    <location>
        <begin position="282"/>
        <end position="291"/>
    </location>
</feature>
<accession>A0A8S3SAH2</accession>
<keyword evidence="3" id="KW-1185">Reference proteome</keyword>
<dbReference type="Proteomes" id="UP000683360">
    <property type="component" value="Unassembled WGS sequence"/>
</dbReference>
<evidence type="ECO:0000313" key="2">
    <source>
        <dbReference type="EMBL" id="CAG2215355.1"/>
    </source>
</evidence>
<organism evidence="2 3">
    <name type="scientific">Mytilus edulis</name>
    <name type="common">Blue mussel</name>
    <dbReference type="NCBI Taxonomy" id="6550"/>
    <lineage>
        <taxon>Eukaryota</taxon>
        <taxon>Metazoa</taxon>
        <taxon>Spiralia</taxon>
        <taxon>Lophotrochozoa</taxon>
        <taxon>Mollusca</taxon>
        <taxon>Bivalvia</taxon>
        <taxon>Autobranchia</taxon>
        <taxon>Pteriomorphia</taxon>
        <taxon>Mytilida</taxon>
        <taxon>Mytiloidea</taxon>
        <taxon>Mytilidae</taxon>
        <taxon>Mytilinae</taxon>
        <taxon>Mytilus</taxon>
    </lineage>
</organism>
<proteinExistence type="predicted"/>
<evidence type="ECO:0000256" key="1">
    <source>
        <dbReference type="SAM" id="MobiDB-lite"/>
    </source>
</evidence>
<protein>
    <submittedName>
        <fullName evidence="2">Uncharacterized protein</fullName>
    </submittedName>
</protein>
<comment type="caution">
    <text evidence="2">The sequence shown here is derived from an EMBL/GenBank/DDBJ whole genome shotgun (WGS) entry which is preliminary data.</text>
</comment>
<dbReference type="AlphaFoldDB" id="A0A8S3SAH2"/>
<name>A0A8S3SAH2_MYTED</name>
<dbReference type="OrthoDB" id="6187370at2759"/>
<evidence type="ECO:0000313" key="3">
    <source>
        <dbReference type="Proteomes" id="UP000683360"/>
    </source>
</evidence>
<sequence>MEFNAPSPYEAITGSDVFLDGSLPFPVTVTTVGQGTPPNSSQLTDVFTSVTSKTGQQTLNAGSVGYHGGVPTITTVTHTFSRPVDTTGSISSYPGTSMGLNLPGSRAPASYCGFTLPASASNAMSWSRPPWSQGYPYSGFPGQGFHGQGFPGQGFPNQVFPSQVPSQPFPGFWPYCGPTPVIVPQSTTPNLSVPAPPLAVSSSCSSVSVPAALPTSSVRHQFNQVADSGPSLDGFKSILDEFRQSISSEFTSFSNRLGTLENIANKSNSPVISLRPDHDIGSDLEDSDEEERFSVAPGSQEEGFTSDEDDNSVQVSQNVSQHSVPVSISSSVIGQSSTNSSKEPEAEDAPSTLKDLRDSVFTIMRDVNKVPFQSPPRPKKLTSTFEASCGLSVDDTKSHTSFPQSNHMSNSLQIINDGIVANESQFSSVSGFGLASFTEQFRSKDYDIFDSTLGKLVPKCDKVFSSTIASKPADGLRLTQSVWSKTENLLRNASHVLGTAEHFLSAVAPVLKDSSLSPEVKPFLLQVDKALGASQLLIMGSIANCTLSKRSEILDKAKVSDNLKDALIKSPLDEKIFGLPLDEVQKHLNQTPAPVKVNVSLSGNNSKRGSYS</sequence>
<reference evidence="2" key="1">
    <citation type="submission" date="2021-03" db="EMBL/GenBank/DDBJ databases">
        <authorList>
            <person name="Bekaert M."/>
        </authorList>
    </citation>
    <scope>NUCLEOTIDE SEQUENCE</scope>
</reference>